<dbReference type="OMA" id="WGLHLKS"/>
<dbReference type="GO" id="GO:0006400">
    <property type="term" value="P:tRNA modification"/>
    <property type="evidence" value="ECO:0007669"/>
    <property type="project" value="TreeGrafter"/>
</dbReference>
<evidence type="ECO:0008006" key="9">
    <source>
        <dbReference type="Google" id="ProtNLM"/>
    </source>
</evidence>
<keyword evidence="4 6" id="KW-0547">Nucleotide-binding</keyword>
<organism evidence="7 8">
    <name type="scientific">Papaver somniferum</name>
    <name type="common">Opium poppy</name>
    <dbReference type="NCBI Taxonomy" id="3469"/>
    <lineage>
        <taxon>Eukaryota</taxon>
        <taxon>Viridiplantae</taxon>
        <taxon>Streptophyta</taxon>
        <taxon>Embryophyta</taxon>
        <taxon>Tracheophyta</taxon>
        <taxon>Spermatophyta</taxon>
        <taxon>Magnoliopsida</taxon>
        <taxon>Ranunculales</taxon>
        <taxon>Papaveraceae</taxon>
        <taxon>Papaveroideae</taxon>
        <taxon>Papaver</taxon>
    </lineage>
</organism>
<comment type="similarity">
    <text evidence="1 6">Belongs to the IPP transferase family.</text>
</comment>
<dbReference type="AlphaFoldDB" id="A0A4Y7LCM8"/>
<sequence>METEEVEDVIKSKNKKIPKVVIIMGATGAGKSRLAIDLASHFPIEIINADSMQVYNGLDILTNKVTLQEQKGIPHHLLGNVSPNVEFTSKDFRDAAIPIIDEILSRNHLPVVVGGTNFYIQALVSPFLLNNSMEDMDDGCFSSLPADKQSDCKYELGNDGSTNNYNLLKELDPDAANRIHPNDYRKVNQYLSLYERSGVLPSKLFQAKGAEVCAPCPLEFLQVKIIAASILELELWQNWGRVDNSRYDCCFICVDVSLPVLDKYVEQRVDCMIDAGLLDEVYDIYNANADHTRGICQAIGVREFKDFLSFYCSNTKISDNNVGDQYRDSYAEAILPPETNLDNEVSKESLKASLNSDNSQHKMLIDEAIDKLKTNTKRLVRRQKRRLNRLQTVFGWDLHYVDATEAFLGDFDEAWPRQVVEPSVNIIKSFLLEESSSIPNSEKLDPVQIQMKDARDLWTQFICEACGNRILRGAHEWEQHKLGRGHKKRMLHLKKKHQNLYFIQLQKQSTASIAEETSTP</sequence>
<dbReference type="InterPro" id="IPR018022">
    <property type="entry name" value="IPT"/>
</dbReference>
<reference evidence="7 8" key="1">
    <citation type="journal article" date="2018" name="Science">
        <title>The opium poppy genome and morphinan production.</title>
        <authorList>
            <person name="Guo L."/>
            <person name="Winzer T."/>
            <person name="Yang X."/>
            <person name="Li Y."/>
            <person name="Ning Z."/>
            <person name="He Z."/>
            <person name="Teodor R."/>
            <person name="Lu Y."/>
            <person name="Bowser T.A."/>
            <person name="Graham I.A."/>
            <person name="Ye K."/>
        </authorList>
    </citation>
    <scope>NUCLEOTIDE SEQUENCE [LARGE SCALE GENOMIC DNA]</scope>
    <source>
        <strain evidence="8">cv. HN1</strain>
        <tissue evidence="7">Leaves</tissue>
    </source>
</reference>
<evidence type="ECO:0000256" key="4">
    <source>
        <dbReference type="ARBA" id="ARBA00022741"/>
    </source>
</evidence>
<gene>
    <name evidence="7" type="ORF">C5167_045074</name>
</gene>
<accession>A0A4Y7LCM8</accession>
<dbReference type="GO" id="GO:0005739">
    <property type="term" value="C:mitochondrion"/>
    <property type="evidence" value="ECO:0007669"/>
    <property type="project" value="TreeGrafter"/>
</dbReference>
<evidence type="ECO:0000313" key="8">
    <source>
        <dbReference type="Proteomes" id="UP000316621"/>
    </source>
</evidence>
<dbReference type="InterPro" id="IPR027417">
    <property type="entry name" value="P-loop_NTPase"/>
</dbReference>
<dbReference type="GO" id="GO:0052381">
    <property type="term" value="F:tRNA dimethylallyltransferase activity"/>
    <property type="evidence" value="ECO:0007669"/>
    <property type="project" value="InterPro"/>
</dbReference>
<dbReference type="GO" id="GO:0009691">
    <property type="term" value="P:cytokinin biosynthetic process"/>
    <property type="evidence" value="ECO:0007669"/>
    <property type="project" value="UniProtKB-KW"/>
</dbReference>
<dbReference type="FunFam" id="3.30.160.60:FF:002405">
    <property type="entry name" value="tRNA dimethylallyltransferase"/>
    <property type="match status" value="1"/>
</dbReference>
<keyword evidence="8" id="KW-1185">Reference proteome</keyword>
<evidence type="ECO:0000256" key="2">
    <source>
        <dbReference type="ARBA" id="ARBA00022679"/>
    </source>
</evidence>
<name>A0A4Y7LCM8_PAPSO</name>
<dbReference type="NCBIfam" id="TIGR00174">
    <property type="entry name" value="miaA"/>
    <property type="match status" value="1"/>
</dbReference>
<evidence type="ECO:0000256" key="6">
    <source>
        <dbReference type="RuleBase" id="RU003785"/>
    </source>
</evidence>
<dbReference type="GO" id="GO:0009824">
    <property type="term" value="F:AMP dimethylallyltransferase activity"/>
    <property type="evidence" value="ECO:0007669"/>
    <property type="project" value="EnsemblPlants"/>
</dbReference>
<dbReference type="InterPro" id="IPR039657">
    <property type="entry name" value="Dimethylallyltransferase"/>
</dbReference>
<dbReference type="Gene3D" id="3.40.50.300">
    <property type="entry name" value="P-loop containing nucleotide triphosphate hydrolases"/>
    <property type="match status" value="1"/>
</dbReference>
<dbReference type="SUPFAM" id="SSF52540">
    <property type="entry name" value="P-loop containing nucleoside triphosphate hydrolases"/>
    <property type="match status" value="1"/>
</dbReference>
<evidence type="ECO:0000256" key="1">
    <source>
        <dbReference type="ARBA" id="ARBA00005842"/>
    </source>
</evidence>
<evidence type="ECO:0000313" key="7">
    <source>
        <dbReference type="EMBL" id="RZC82288.1"/>
    </source>
</evidence>
<dbReference type="Pfam" id="PF01715">
    <property type="entry name" value="IPPT"/>
    <property type="match status" value="1"/>
</dbReference>
<dbReference type="PANTHER" id="PTHR11088">
    <property type="entry name" value="TRNA DIMETHYLALLYLTRANSFERASE"/>
    <property type="match status" value="1"/>
</dbReference>
<dbReference type="GO" id="GO:0005524">
    <property type="term" value="F:ATP binding"/>
    <property type="evidence" value="ECO:0007669"/>
    <property type="project" value="UniProtKB-KW"/>
</dbReference>
<evidence type="ECO:0000256" key="5">
    <source>
        <dbReference type="ARBA" id="ARBA00022840"/>
    </source>
</evidence>
<dbReference type="Gene3D" id="1.10.20.140">
    <property type="match status" value="1"/>
</dbReference>
<dbReference type="EMBL" id="CM010725">
    <property type="protein sequence ID" value="RZC82288.1"/>
    <property type="molecule type" value="Genomic_DNA"/>
</dbReference>
<dbReference type="PANTHER" id="PTHR11088:SF82">
    <property type="entry name" value="TRNA DIMETHYLALLYLTRANSFERASE 2"/>
    <property type="match status" value="1"/>
</dbReference>
<dbReference type="Gramene" id="RZC82288">
    <property type="protein sequence ID" value="RZC82288"/>
    <property type="gene ID" value="C5167_045074"/>
</dbReference>
<dbReference type="Gene3D" id="3.30.160.60">
    <property type="entry name" value="Classic Zinc Finger"/>
    <property type="match status" value="1"/>
</dbReference>
<dbReference type="HAMAP" id="MF_00185">
    <property type="entry name" value="IPP_trans"/>
    <property type="match status" value="1"/>
</dbReference>
<evidence type="ECO:0000256" key="3">
    <source>
        <dbReference type="ARBA" id="ARBA00022712"/>
    </source>
</evidence>
<dbReference type="STRING" id="3469.A0A4Y7LCM8"/>
<keyword evidence="3" id="KW-0203">Cytokinin biosynthesis</keyword>
<keyword evidence="5 6" id="KW-0067">ATP-binding</keyword>
<dbReference type="GO" id="GO:0005829">
    <property type="term" value="C:cytosol"/>
    <property type="evidence" value="ECO:0007669"/>
    <property type="project" value="EnsemblPlants"/>
</dbReference>
<dbReference type="Proteomes" id="UP000316621">
    <property type="component" value="Chromosome 11"/>
</dbReference>
<protein>
    <recommendedName>
        <fullName evidence="9">U1-type domain-containing protein</fullName>
    </recommendedName>
</protein>
<keyword evidence="2 6" id="KW-0808">Transferase</keyword>
<proteinExistence type="inferred from homology"/>